<dbReference type="KEGG" id="aagg:ETAA8_55640"/>
<protein>
    <recommendedName>
        <fullName evidence="3">Type VI secretion system baseplate subunit TssF</fullName>
    </recommendedName>
</protein>
<dbReference type="Proteomes" id="UP000315017">
    <property type="component" value="Chromosome"/>
</dbReference>
<organism evidence="1 2">
    <name type="scientific">Anatilimnocola aggregata</name>
    <dbReference type="NCBI Taxonomy" id="2528021"/>
    <lineage>
        <taxon>Bacteria</taxon>
        <taxon>Pseudomonadati</taxon>
        <taxon>Planctomycetota</taxon>
        <taxon>Planctomycetia</taxon>
        <taxon>Pirellulales</taxon>
        <taxon>Pirellulaceae</taxon>
        <taxon>Anatilimnocola</taxon>
    </lineage>
</organism>
<dbReference type="Pfam" id="PF05947">
    <property type="entry name" value="T6SS_TssF"/>
    <property type="match status" value="1"/>
</dbReference>
<dbReference type="AlphaFoldDB" id="A0A517YJM4"/>
<dbReference type="NCBIfam" id="TIGR03359">
    <property type="entry name" value="VI_chp_6"/>
    <property type="match status" value="1"/>
</dbReference>
<dbReference type="InterPro" id="IPR010272">
    <property type="entry name" value="T6SS_TssF"/>
</dbReference>
<dbReference type="RefSeq" id="WP_145095854.1">
    <property type="nucleotide sequence ID" value="NZ_CP036274.1"/>
</dbReference>
<name>A0A517YJM4_9BACT</name>
<dbReference type="PANTHER" id="PTHR35370">
    <property type="entry name" value="CYTOPLASMIC PROTEIN-RELATED-RELATED"/>
    <property type="match status" value="1"/>
</dbReference>
<dbReference type="OrthoDB" id="9763676at2"/>
<evidence type="ECO:0000313" key="1">
    <source>
        <dbReference type="EMBL" id="QDU30424.1"/>
    </source>
</evidence>
<evidence type="ECO:0000313" key="2">
    <source>
        <dbReference type="Proteomes" id="UP000315017"/>
    </source>
</evidence>
<evidence type="ECO:0008006" key="3">
    <source>
        <dbReference type="Google" id="ProtNLM"/>
    </source>
</evidence>
<keyword evidence="2" id="KW-1185">Reference proteome</keyword>
<accession>A0A517YJM4</accession>
<dbReference type="PANTHER" id="PTHR35370:SF1">
    <property type="entry name" value="TYPE VI SECRETION SYSTEM COMPONENT TSSF1"/>
    <property type="match status" value="1"/>
</dbReference>
<proteinExistence type="predicted"/>
<sequence>MATRLEREYENELVFIRQFATEFARERPGIAGRLMLSEDTGFSQDPHVERLIEAFAFLTARVQVKLKDEFPELTDALLNILYPHYLAPIPSMAIAQLHLDRAQGNLTTGQVIKRHTEVYSREINGLPCRFRTTADTELWPIEVTKARYESAPFGREISDIVDPRRLRDAESAIRIELKSWSAHPLKKLDLSQLRFFLSGDMPTTNQLYELIFNHAVSVVIRVPDVMPKESYAFLPASGLHPVGFDPDEGMLPYGPRSLPGYRLLTEFFTFPHKFLFFDATGLAALKNLPVTDQFELVIFLNKTAPQLETRIKADTFRLGCTPIVNLFKQSAEPIRLTRTKMQYPLYPDVRRMSAMEVYSIDEVESIHPETKESITYRPFFSFQHDTESAGERAYWAHHRVPSIKADDQGTDIFLSLVDLNFNPTLPAAEVLLITTTCTNRDIPADAQKTGNAEWGFQLTGQSPVRKITTPVEPTRPLRLKEAANRWRLISHLSLNHLSITGGPDGAAALRELLRLYDYTSSQTTAQLIEGITSISSERSVAPIQDAKTRGFCRGLDVTVTFDDEKYPGTGFYLLACVLEHFLGQYSTINSFTRMIAKSKQREFWERKWAPRTGNLTLA</sequence>
<gene>
    <name evidence="1" type="ORF">ETAA8_55640</name>
</gene>
<dbReference type="PIRSF" id="PIRSF028304">
    <property type="entry name" value="UCP028304"/>
    <property type="match status" value="1"/>
</dbReference>
<reference evidence="1 2" key="1">
    <citation type="submission" date="2019-02" db="EMBL/GenBank/DDBJ databases">
        <title>Deep-cultivation of Planctomycetes and their phenomic and genomic characterization uncovers novel biology.</title>
        <authorList>
            <person name="Wiegand S."/>
            <person name="Jogler M."/>
            <person name="Boedeker C."/>
            <person name="Pinto D."/>
            <person name="Vollmers J."/>
            <person name="Rivas-Marin E."/>
            <person name="Kohn T."/>
            <person name="Peeters S.H."/>
            <person name="Heuer A."/>
            <person name="Rast P."/>
            <person name="Oberbeckmann S."/>
            <person name="Bunk B."/>
            <person name="Jeske O."/>
            <person name="Meyerdierks A."/>
            <person name="Storesund J.E."/>
            <person name="Kallscheuer N."/>
            <person name="Luecker S."/>
            <person name="Lage O.M."/>
            <person name="Pohl T."/>
            <person name="Merkel B.J."/>
            <person name="Hornburger P."/>
            <person name="Mueller R.-W."/>
            <person name="Bruemmer F."/>
            <person name="Labrenz M."/>
            <person name="Spormann A.M."/>
            <person name="Op den Camp H."/>
            <person name="Overmann J."/>
            <person name="Amann R."/>
            <person name="Jetten M.S.M."/>
            <person name="Mascher T."/>
            <person name="Medema M.H."/>
            <person name="Devos D.P."/>
            <person name="Kaster A.-K."/>
            <person name="Ovreas L."/>
            <person name="Rohde M."/>
            <person name="Galperin M.Y."/>
            <person name="Jogler C."/>
        </authorList>
    </citation>
    <scope>NUCLEOTIDE SEQUENCE [LARGE SCALE GENOMIC DNA]</scope>
    <source>
        <strain evidence="1 2">ETA_A8</strain>
    </source>
</reference>
<dbReference type="EMBL" id="CP036274">
    <property type="protein sequence ID" value="QDU30424.1"/>
    <property type="molecule type" value="Genomic_DNA"/>
</dbReference>